<evidence type="ECO:0000313" key="1">
    <source>
        <dbReference type="EMBL" id="JAH70908.1"/>
    </source>
</evidence>
<organism evidence="1">
    <name type="scientific">Anguilla anguilla</name>
    <name type="common">European freshwater eel</name>
    <name type="synonym">Muraena anguilla</name>
    <dbReference type="NCBI Taxonomy" id="7936"/>
    <lineage>
        <taxon>Eukaryota</taxon>
        <taxon>Metazoa</taxon>
        <taxon>Chordata</taxon>
        <taxon>Craniata</taxon>
        <taxon>Vertebrata</taxon>
        <taxon>Euteleostomi</taxon>
        <taxon>Actinopterygii</taxon>
        <taxon>Neopterygii</taxon>
        <taxon>Teleostei</taxon>
        <taxon>Anguilliformes</taxon>
        <taxon>Anguillidae</taxon>
        <taxon>Anguilla</taxon>
    </lineage>
</organism>
<proteinExistence type="predicted"/>
<dbReference type="EMBL" id="GBXM01037669">
    <property type="protein sequence ID" value="JAH70908.1"/>
    <property type="molecule type" value="Transcribed_RNA"/>
</dbReference>
<accession>A0A0E9V0Z8</accession>
<reference evidence="1" key="2">
    <citation type="journal article" date="2015" name="Fish Shellfish Immunol.">
        <title>Early steps in the European eel (Anguilla anguilla)-Vibrio vulnificus interaction in the gills: Role of the RtxA13 toxin.</title>
        <authorList>
            <person name="Callol A."/>
            <person name="Pajuelo D."/>
            <person name="Ebbesson L."/>
            <person name="Teles M."/>
            <person name="MacKenzie S."/>
            <person name="Amaro C."/>
        </authorList>
    </citation>
    <scope>NUCLEOTIDE SEQUENCE</scope>
</reference>
<dbReference type="AlphaFoldDB" id="A0A0E9V0Z8"/>
<sequence length="27" mass="3263">MLVLEDLIKESQTDSRLEKRPIFFKII</sequence>
<reference evidence="1" key="1">
    <citation type="submission" date="2014-11" db="EMBL/GenBank/DDBJ databases">
        <authorList>
            <person name="Amaro Gonzalez C."/>
        </authorList>
    </citation>
    <scope>NUCLEOTIDE SEQUENCE</scope>
</reference>
<protein>
    <submittedName>
        <fullName evidence="1">Uncharacterized protein</fullName>
    </submittedName>
</protein>
<name>A0A0E9V0Z8_ANGAN</name>